<evidence type="ECO:0000256" key="9">
    <source>
        <dbReference type="ARBA" id="ARBA00023125"/>
    </source>
</evidence>
<dbReference type="FunFam" id="3.30.160.60:FF:000562">
    <property type="entry name" value="Zinc finger protein 786"/>
    <property type="match status" value="1"/>
</dbReference>
<comment type="function">
    <text evidence="1">May be involved in transcriptional regulation.</text>
</comment>
<name>A0A8J6K1H8_ELECQ</name>
<keyword evidence="11" id="KW-0539">Nucleus</keyword>
<evidence type="ECO:0000256" key="3">
    <source>
        <dbReference type="ARBA" id="ARBA00006991"/>
    </source>
</evidence>
<protein>
    <recommendedName>
        <fullName evidence="15">C2H2-type domain-containing protein</fullName>
    </recommendedName>
</protein>
<dbReference type="Pfam" id="PF01352">
    <property type="entry name" value="KRAB"/>
    <property type="match status" value="1"/>
</dbReference>
<keyword evidence="7" id="KW-0862">Zinc</keyword>
<evidence type="ECO:0000256" key="13">
    <source>
        <dbReference type="SAM" id="MobiDB-lite"/>
    </source>
</evidence>
<evidence type="ECO:0000256" key="10">
    <source>
        <dbReference type="ARBA" id="ARBA00023163"/>
    </source>
</evidence>
<dbReference type="FunFam" id="3.30.160.60:FF:002343">
    <property type="entry name" value="Zinc finger protein 33A"/>
    <property type="match status" value="2"/>
</dbReference>
<dbReference type="InterPro" id="IPR036236">
    <property type="entry name" value="Znf_C2H2_sf"/>
</dbReference>
<feature type="domain" description="C2H2-type" evidence="15">
    <location>
        <begin position="310"/>
        <end position="337"/>
    </location>
</feature>
<evidence type="ECO:0000313" key="17">
    <source>
        <dbReference type="Proteomes" id="UP000770717"/>
    </source>
</evidence>
<dbReference type="GO" id="GO:0008270">
    <property type="term" value="F:zinc ion binding"/>
    <property type="evidence" value="ECO:0007669"/>
    <property type="project" value="UniProtKB-KW"/>
</dbReference>
<keyword evidence="9" id="KW-0238">DNA-binding</keyword>
<feature type="domain" description="C2H2-type" evidence="15">
    <location>
        <begin position="394"/>
        <end position="421"/>
    </location>
</feature>
<feature type="domain" description="C2H2-type" evidence="15">
    <location>
        <begin position="282"/>
        <end position="309"/>
    </location>
</feature>
<keyword evidence="6 12" id="KW-0863">Zinc-finger</keyword>
<dbReference type="FunFam" id="3.30.160.60:FF:002063">
    <property type="entry name" value="RB associated KRAB zinc finger"/>
    <property type="match status" value="1"/>
</dbReference>
<feature type="signal peptide" evidence="14">
    <location>
        <begin position="1"/>
        <end position="18"/>
    </location>
</feature>
<proteinExistence type="inferred from homology"/>
<keyword evidence="8" id="KW-0805">Transcription regulation</keyword>
<keyword evidence="14" id="KW-0732">Signal</keyword>
<evidence type="ECO:0000256" key="2">
    <source>
        <dbReference type="ARBA" id="ARBA00004123"/>
    </source>
</evidence>
<evidence type="ECO:0000256" key="5">
    <source>
        <dbReference type="ARBA" id="ARBA00022737"/>
    </source>
</evidence>
<dbReference type="InterPro" id="IPR013087">
    <property type="entry name" value="Znf_C2H2_type"/>
</dbReference>
<feature type="region of interest" description="Disordered" evidence="13">
    <location>
        <begin position="120"/>
        <end position="150"/>
    </location>
</feature>
<comment type="caution">
    <text evidence="16">The sequence shown here is derived from an EMBL/GenBank/DDBJ whole genome shotgun (WGS) entry which is preliminary data.</text>
</comment>
<evidence type="ECO:0000256" key="1">
    <source>
        <dbReference type="ARBA" id="ARBA00003767"/>
    </source>
</evidence>
<dbReference type="PANTHER" id="PTHR14003">
    <property type="entry name" value="TRANSCRIPTIONAL REPRESSOR PROTEIN YY"/>
    <property type="match status" value="1"/>
</dbReference>
<dbReference type="SUPFAM" id="SSF57667">
    <property type="entry name" value="beta-beta-alpha zinc fingers"/>
    <property type="match status" value="3"/>
</dbReference>
<evidence type="ECO:0000256" key="7">
    <source>
        <dbReference type="ARBA" id="ARBA00022833"/>
    </source>
</evidence>
<evidence type="ECO:0000256" key="11">
    <source>
        <dbReference type="ARBA" id="ARBA00023242"/>
    </source>
</evidence>
<dbReference type="GO" id="GO:0031519">
    <property type="term" value="C:PcG protein complex"/>
    <property type="evidence" value="ECO:0007669"/>
    <property type="project" value="TreeGrafter"/>
</dbReference>
<dbReference type="EMBL" id="WNTK01000097">
    <property type="protein sequence ID" value="KAG9471829.1"/>
    <property type="molecule type" value="Genomic_DNA"/>
</dbReference>
<dbReference type="Pfam" id="PF00096">
    <property type="entry name" value="zf-C2H2"/>
    <property type="match status" value="5"/>
</dbReference>
<dbReference type="GO" id="GO:0005667">
    <property type="term" value="C:transcription regulator complex"/>
    <property type="evidence" value="ECO:0007669"/>
    <property type="project" value="TreeGrafter"/>
</dbReference>
<dbReference type="PROSITE" id="PS00028">
    <property type="entry name" value="ZINC_FINGER_C2H2_1"/>
    <property type="match status" value="5"/>
</dbReference>
<dbReference type="AlphaFoldDB" id="A0A8J6K1H8"/>
<evidence type="ECO:0000256" key="4">
    <source>
        <dbReference type="ARBA" id="ARBA00022723"/>
    </source>
</evidence>
<sequence length="423" mass="48410">MTERIVNLILEILYLLTGEDYTVVKKSGECVASSSLPRESGGWSKSPSPMKVPPAQTLTHPKDNEQKILELLNKIIQMLTGEVPVRCQDVTVHLSMEEWEYLEEHKDQYNDVMMETHQPLTPLDGASKSNTPERCPSPREDSSTNHNVPQHYQIDGLIIVKVEETEGDEKYIRADLPHREEEIGTEDDCSRGSEGHLLSYSDCEVEHSDITEDAYEDNLTTPNLPSAHHSGDLASALTTLAEPSSEQSQIPKPFPWAEYREYCRNKICLLKQKTIPRDERQFSCPECDKCFSYKSNLYDHLKIHTGERPYLCSDCGKCFTRRSDLVRHHRTHTGERPYSCLDCGKNFAMKSVLVGHQKIHTGEKPFSCLECGKRFNRKFSLVVHQRTHTGERPFSCPECEKSYTNKKQMVLHQRLHTEGKMLS</sequence>
<gene>
    <name evidence="16" type="ORF">GDO78_022603</name>
</gene>
<dbReference type="GO" id="GO:0000785">
    <property type="term" value="C:chromatin"/>
    <property type="evidence" value="ECO:0007669"/>
    <property type="project" value="TreeGrafter"/>
</dbReference>
<dbReference type="Gene3D" id="6.10.140.140">
    <property type="match status" value="1"/>
</dbReference>
<keyword evidence="5" id="KW-0677">Repeat</keyword>
<dbReference type="InterPro" id="IPR036051">
    <property type="entry name" value="KRAB_dom_sf"/>
</dbReference>
<dbReference type="OrthoDB" id="9898930at2759"/>
<reference evidence="16" key="1">
    <citation type="thesis" date="2020" institute="ProQuest LLC" country="789 East Eisenhower Parkway, Ann Arbor, MI, USA">
        <title>Comparative Genomics and Chromosome Evolution.</title>
        <authorList>
            <person name="Mudd A.B."/>
        </authorList>
    </citation>
    <scope>NUCLEOTIDE SEQUENCE</scope>
    <source>
        <strain evidence="16">HN-11 Male</strain>
        <tissue evidence="16">Kidney and liver</tissue>
    </source>
</reference>
<evidence type="ECO:0000256" key="8">
    <source>
        <dbReference type="ARBA" id="ARBA00023015"/>
    </source>
</evidence>
<feature type="region of interest" description="Disordered" evidence="13">
    <location>
        <begin position="33"/>
        <end position="59"/>
    </location>
</feature>
<accession>A0A8J6K1H8</accession>
<dbReference type="GO" id="GO:0000978">
    <property type="term" value="F:RNA polymerase II cis-regulatory region sequence-specific DNA binding"/>
    <property type="evidence" value="ECO:0007669"/>
    <property type="project" value="TreeGrafter"/>
</dbReference>
<dbReference type="Proteomes" id="UP000770717">
    <property type="component" value="Unassembled WGS sequence"/>
</dbReference>
<dbReference type="SMART" id="SM00355">
    <property type="entry name" value="ZnF_C2H2"/>
    <property type="match status" value="5"/>
</dbReference>
<feature type="domain" description="C2H2-type" evidence="15">
    <location>
        <begin position="338"/>
        <end position="365"/>
    </location>
</feature>
<evidence type="ECO:0000313" key="16">
    <source>
        <dbReference type="EMBL" id="KAG9471829.1"/>
    </source>
</evidence>
<keyword evidence="17" id="KW-1185">Reference proteome</keyword>
<dbReference type="SUPFAM" id="SSF109640">
    <property type="entry name" value="KRAB domain (Kruppel-associated box)"/>
    <property type="match status" value="1"/>
</dbReference>
<feature type="domain" description="C2H2-type" evidence="15">
    <location>
        <begin position="366"/>
        <end position="393"/>
    </location>
</feature>
<dbReference type="InterPro" id="IPR001909">
    <property type="entry name" value="KRAB"/>
</dbReference>
<feature type="compositionally biased region" description="Polar residues" evidence="13">
    <location>
        <begin position="33"/>
        <end position="47"/>
    </location>
</feature>
<dbReference type="Gene3D" id="3.30.160.60">
    <property type="entry name" value="Classic Zinc Finger"/>
    <property type="match status" value="5"/>
</dbReference>
<evidence type="ECO:0000256" key="6">
    <source>
        <dbReference type="ARBA" id="ARBA00022771"/>
    </source>
</evidence>
<dbReference type="PANTHER" id="PTHR14003:SF25">
    <property type="entry name" value="GASTRULA ZINC FINGER PROTEIN XLCGF57.1"/>
    <property type="match status" value="1"/>
</dbReference>
<evidence type="ECO:0000256" key="14">
    <source>
        <dbReference type="SAM" id="SignalP"/>
    </source>
</evidence>
<comment type="subcellular location">
    <subcellularLocation>
        <location evidence="2">Nucleus</location>
    </subcellularLocation>
</comment>
<dbReference type="FunFam" id="3.30.160.60:FF:000100">
    <property type="entry name" value="Zinc finger 45-like"/>
    <property type="match status" value="1"/>
</dbReference>
<comment type="similarity">
    <text evidence="3">Belongs to the krueppel C2H2-type zinc-finger protein family.</text>
</comment>
<evidence type="ECO:0000259" key="15">
    <source>
        <dbReference type="PROSITE" id="PS50157"/>
    </source>
</evidence>
<evidence type="ECO:0000256" key="12">
    <source>
        <dbReference type="PROSITE-ProRule" id="PRU00042"/>
    </source>
</evidence>
<organism evidence="16 17">
    <name type="scientific">Eleutherodactylus coqui</name>
    <name type="common">Puerto Rican coqui</name>
    <dbReference type="NCBI Taxonomy" id="57060"/>
    <lineage>
        <taxon>Eukaryota</taxon>
        <taxon>Metazoa</taxon>
        <taxon>Chordata</taxon>
        <taxon>Craniata</taxon>
        <taxon>Vertebrata</taxon>
        <taxon>Euteleostomi</taxon>
        <taxon>Amphibia</taxon>
        <taxon>Batrachia</taxon>
        <taxon>Anura</taxon>
        <taxon>Neobatrachia</taxon>
        <taxon>Hyloidea</taxon>
        <taxon>Eleutherodactylidae</taxon>
        <taxon>Eleutherodactylinae</taxon>
        <taxon>Eleutherodactylus</taxon>
        <taxon>Eleutherodactylus</taxon>
    </lineage>
</organism>
<keyword evidence="10" id="KW-0804">Transcription</keyword>
<feature type="chain" id="PRO_5035155285" description="C2H2-type domain-containing protein" evidence="14">
    <location>
        <begin position="19"/>
        <end position="423"/>
    </location>
</feature>
<dbReference type="GO" id="GO:0000981">
    <property type="term" value="F:DNA-binding transcription factor activity, RNA polymerase II-specific"/>
    <property type="evidence" value="ECO:0007669"/>
    <property type="project" value="TreeGrafter"/>
</dbReference>
<keyword evidence="4" id="KW-0479">Metal-binding</keyword>
<dbReference type="PROSITE" id="PS50157">
    <property type="entry name" value="ZINC_FINGER_C2H2_2"/>
    <property type="match status" value="5"/>
</dbReference>